<gene>
    <name evidence="1" type="ORF">CGI_10021261</name>
</gene>
<dbReference type="InParanoid" id="K1RH29"/>
<dbReference type="EMBL" id="JH818314">
    <property type="protein sequence ID" value="EKC40770.1"/>
    <property type="molecule type" value="Genomic_DNA"/>
</dbReference>
<reference evidence="1" key="1">
    <citation type="journal article" date="2012" name="Nature">
        <title>The oyster genome reveals stress adaptation and complexity of shell formation.</title>
        <authorList>
            <person name="Zhang G."/>
            <person name="Fang X."/>
            <person name="Guo X."/>
            <person name="Li L."/>
            <person name="Luo R."/>
            <person name="Xu F."/>
            <person name="Yang P."/>
            <person name="Zhang L."/>
            <person name="Wang X."/>
            <person name="Qi H."/>
            <person name="Xiong Z."/>
            <person name="Que H."/>
            <person name="Xie Y."/>
            <person name="Holland P.W."/>
            <person name="Paps J."/>
            <person name="Zhu Y."/>
            <person name="Wu F."/>
            <person name="Chen Y."/>
            <person name="Wang J."/>
            <person name="Peng C."/>
            <person name="Meng J."/>
            <person name="Yang L."/>
            <person name="Liu J."/>
            <person name="Wen B."/>
            <person name="Zhang N."/>
            <person name="Huang Z."/>
            <person name="Zhu Q."/>
            <person name="Feng Y."/>
            <person name="Mount A."/>
            <person name="Hedgecock D."/>
            <person name="Xu Z."/>
            <person name="Liu Y."/>
            <person name="Domazet-Loso T."/>
            <person name="Du Y."/>
            <person name="Sun X."/>
            <person name="Zhang S."/>
            <person name="Liu B."/>
            <person name="Cheng P."/>
            <person name="Jiang X."/>
            <person name="Li J."/>
            <person name="Fan D."/>
            <person name="Wang W."/>
            <person name="Fu W."/>
            <person name="Wang T."/>
            <person name="Wang B."/>
            <person name="Zhang J."/>
            <person name="Peng Z."/>
            <person name="Li Y."/>
            <person name="Li N."/>
            <person name="Wang J."/>
            <person name="Chen M."/>
            <person name="He Y."/>
            <person name="Tan F."/>
            <person name="Song X."/>
            <person name="Zheng Q."/>
            <person name="Huang R."/>
            <person name="Yang H."/>
            <person name="Du X."/>
            <person name="Chen L."/>
            <person name="Yang M."/>
            <person name="Gaffney P.M."/>
            <person name="Wang S."/>
            <person name="Luo L."/>
            <person name="She Z."/>
            <person name="Ming Y."/>
            <person name="Huang W."/>
            <person name="Zhang S."/>
            <person name="Huang B."/>
            <person name="Zhang Y."/>
            <person name="Qu T."/>
            <person name="Ni P."/>
            <person name="Miao G."/>
            <person name="Wang J."/>
            <person name="Wang Q."/>
            <person name="Steinberg C.E."/>
            <person name="Wang H."/>
            <person name="Li N."/>
            <person name="Qian L."/>
            <person name="Zhang G."/>
            <person name="Li Y."/>
            <person name="Yang H."/>
            <person name="Liu X."/>
            <person name="Wang J."/>
            <person name="Yin Y."/>
            <person name="Wang J."/>
        </authorList>
    </citation>
    <scope>NUCLEOTIDE SEQUENCE [LARGE SCALE GENOMIC DNA]</scope>
    <source>
        <strain evidence="1">05x7-T-G4-1.051#20</strain>
    </source>
</reference>
<organism evidence="1">
    <name type="scientific">Magallana gigas</name>
    <name type="common">Pacific oyster</name>
    <name type="synonym">Crassostrea gigas</name>
    <dbReference type="NCBI Taxonomy" id="29159"/>
    <lineage>
        <taxon>Eukaryota</taxon>
        <taxon>Metazoa</taxon>
        <taxon>Spiralia</taxon>
        <taxon>Lophotrochozoa</taxon>
        <taxon>Mollusca</taxon>
        <taxon>Bivalvia</taxon>
        <taxon>Autobranchia</taxon>
        <taxon>Pteriomorphia</taxon>
        <taxon>Ostreida</taxon>
        <taxon>Ostreoidea</taxon>
        <taxon>Ostreidae</taxon>
        <taxon>Magallana</taxon>
    </lineage>
</organism>
<evidence type="ECO:0000313" key="1">
    <source>
        <dbReference type="EMBL" id="EKC40770.1"/>
    </source>
</evidence>
<sequence length="173" mass="19566">MTEEPDKLLTEIPNVFTLCDVLVENPSCCDQSRESMSSVLSKFLFRCLKSFDKTNKEHKEKHEWAMKDIRKLLLPLNVYTISQIGVNGTTVERIHLEQISRIVCQKTKELSERNIPERESELERIISSISYGNIGLAIPTNLYGESVHPLLKHLQGFLIARGPDADADAEGIA</sequence>
<dbReference type="AlphaFoldDB" id="K1RH29"/>
<name>K1RH29_MAGGI</name>
<proteinExistence type="predicted"/>
<dbReference type="HOGENOM" id="CLU_1549125_0_0_1"/>
<protein>
    <submittedName>
        <fullName evidence="1">Uncharacterized protein</fullName>
    </submittedName>
</protein>
<accession>K1RH29</accession>